<protein>
    <submittedName>
        <fullName evidence="1 2">Uncharacterized protein</fullName>
    </submittedName>
</protein>
<reference evidence="2" key="2">
    <citation type="submission" date="2020-05" db="UniProtKB">
        <authorList>
            <consortium name="EnsemblMetazoa"/>
        </authorList>
    </citation>
    <scope>IDENTIFICATION</scope>
</reference>
<sequence length="81" mass="8958">MASAGSNQPRSNISQLSCGELSNLLTWNFWYRAAASGTTPASWYRFSELPRPKVMFGMEMPTCVQHTDSAVQASRQQSSVL</sequence>
<accession>A0A084VZ05</accession>
<dbReference type="VEuPathDB" id="VectorBase:ASIC010976"/>
<gene>
    <name evidence="1" type="ORF">ZHAS_00010976</name>
</gene>
<dbReference type="AlphaFoldDB" id="A0A084VZ05"/>
<name>A0A084VZ05_ANOSI</name>
<evidence type="ECO:0000313" key="1">
    <source>
        <dbReference type="EMBL" id="KFB43199.1"/>
    </source>
</evidence>
<keyword evidence="3" id="KW-1185">Reference proteome</keyword>
<dbReference type="Proteomes" id="UP000030765">
    <property type="component" value="Unassembled WGS sequence"/>
</dbReference>
<organism evidence="1">
    <name type="scientific">Anopheles sinensis</name>
    <name type="common">Mosquito</name>
    <dbReference type="NCBI Taxonomy" id="74873"/>
    <lineage>
        <taxon>Eukaryota</taxon>
        <taxon>Metazoa</taxon>
        <taxon>Ecdysozoa</taxon>
        <taxon>Arthropoda</taxon>
        <taxon>Hexapoda</taxon>
        <taxon>Insecta</taxon>
        <taxon>Pterygota</taxon>
        <taxon>Neoptera</taxon>
        <taxon>Endopterygota</taxon>
        <taxon>Diptera</taxon>
        <taxon>Nematocera</taxon>
        <taxon>Culicoidea</taxon>
        <taxon>Culicidae</taxon>
        <taxon>Anophelinae</taxon>
        <taxon>Anopheles</taxon>
    </lineage>
</organism>
<evidence type="ECO:0000313" key="3">
    <source>
        <dbReference type="Proteomes" id="UP000030765"/>
    </source>
</evidence>
<dbReference type="EMBL" id="KE525238">
    <property type="protein sequence ID" value="KFB43199.1"/>
    <property type="molecule type" value="Genomic_DNA"/>
</dbReference>
<dbReference type="EnsemblMetazoa" id="ASIC010976-RA">
    <property type="protein sequence ID" value="ASIC010976-PA"/>
    <property type="gene ID" value="ASIC010976"/>
</dbReference>
<reference evidence="1 3" key="1">
    <citation type="journal article" date="2014" name="BMC Genomics">
        <title>Genome sequence of Anopheles sinensis provides insight into genetics basis of mosquito competence for malaria parasites.</title>
        <authorList>
            <person name="Zhou D."/>
            <person name="Zhang D."/>
            <person name="Ding G."/>
            <person name="Shi L."/>
            <person name="Hou Q."/>
            <person name="Ye Y."/>
            <person name="Xu Y."/>
            <person name="Zhou H."/>
            <person name="Xiong C."/>
            <person name="Li S."/>
            <person name="Yu J."/>
            <person name="Hong S."/>
            <person name="Yu X."/>
            <person name="Zou P."/>
            <person name="Chen C."/>
            <person name="Chang X."/>
            <person name="Wang W."/>
            <person name="Lv Y."/>
            <person name="Sun Y."/>
            <person name="Ma L."/>
            <person name="Shen B."/>
            <person name="Zhu C."/>
        </authorList>
    </citation>
    <scope>NUCLEOTIDE SEQUENCE [LARGE SCALE GENOMIC DNA]</scope>
</reference>
<proteinExistence type="predicted"/>
<dbReference type="EMBL" id="ATLV01018579">
    <property type="status" value="NOT_ANNOTATED_CDS"/>
    <property type="molecule type" value="Genomic_DNA"/>
</dbReference>
<evidence type="ECO:0000313" key="2">
    <source>
        <dbReference type="EnsemblMetazoa" id="ASIC010976-PA"/>
    </source>
</evidence>